<dbReference type="EMBL" id="BAABXL010000001">
    <property type="protein sequence ID" value="GAA6270554.1"/>
    <property type="molecule type" value="Genomic_DNA"/>
</dbReference>
<dbReference type="InterPro" id="IPR050807">
    <property type="entry name" value="TransReg_Diox_bact_type"/>
</dbReference>
<keyword evidence="4" id="KW-1185">Reference proteome</keyword>
<comment type="caution">
    <text evidence="3">The sequence shown here is derived from an EMBL/GenBank/DDBJ whole genome shotgun (WGS) entry which is preliminary data.</text>
</comment>
<sequence>MGVNEVDYVKIGQRIRKVRTEQRLQQAELAYRAGITTSHMSHIETAQTKLALPTIVKIANALFVSVDELLYDSLEQVRPVYDKRIAETLSDCDPDELQALSEVIGTIKTLVRKKHKASDTL</sequence>
<feature type="domain" description="HTH cro/C1-type" evidence="2">
    <location>
        <begin position="15"/>
        <end position="69"/>
    </location>
</feature>
<dbReference type="Gene3D" id="1.10.260.40">
    <property type="entry name" value="lambda repressor-like DNA-binding domains"/>
    <property type="match status" value="1"/>
</dbReference>
<dbReference type="PANTHER" id="PTHR46797:SF1">
    <property type="entry name" value="METHYLPHOSPHONATE SYNTHASE"/>
    <property type="match status" value="1"/>
</dbReference>
<evidence type="ECO:0000313" key="4">
    <source>
        <dbReference type="Proteomes" id="UP001600894"/>
    </source>
</evidence>
<evidence type="ECO:0000256" key="1">
    <source>
        <dbReference type="ARBA" id="ARBA00023125"/>
    </source>
</evidence>
<proteinExistence type="predicted"/>
<accession>A0ABQ0B2P5</accession>
<evidence type="ECO:0000313" key="3">
    <source>
        <dbReference type="EMBL" id="GAA6270554.1"/>
    </source>
</evidence>
<reference evidence="3 4" key="1">
    <citation type="submission" date="2024-04" db="EMBL/GenBank/DDBJ databases">
        <title>Defined microbial consortia suppress multidrug-resistant proinflammatory Enterobacteriaceae via ecological control.</title>
        <authorList>
            <person name="Furuichi M."/>
            <person name="Kawaguchi T."/>
            <person name="Pust M."/>
            <person name="Yasuma K."/>
            <person name="Plichta D."/>
            <person name="Hasegawa N."/>
            <person name="Ohya T."/>
            <person name="Bhattarai S."/>
            <person name="Sasajima S."/>
            <person name="Aoto Y."/>
            <person name="Tuganbaev T."/>
            <person name="Yaginuma M."/>
            <person name="Ueda M."/>
            <person name="Okahashi N."/>
            <person name="Amafuji K."/>
            <person name="Kiridooshi Y."/>
            <person name="Sugita K."/>
            <person name="Strazar M."/>
            <person name="Skelly A."/>
            <person name="Suda W."/>
            <person name="Hattori M."/>
            <person name="Nakamoto N."/>
            <person name="Caballero S."/>
            <person name="Norman J."/>
            <person name="Olle B."/>
            <person name="Tanoue T."/>
            <person name="Arita M."/>
            <person name="Bucci V."/>
            <person name="Atarashi K."/>
            <person name="Xavier R."/>
            <person name="Honda K."/>
        </authorList>
    </citation>
    <scope>NUCLEOTIDE SEQUENCE [LARGE SCALE GENOMIC DNA]</scope>
    <source>
        <strain evidence="4">f13</strain>
    </source>
</reference>
<organism evidence="3 4">
    <name type="scientific">Enterocloster alcoholdehydrogenati</name>
    <dbReference type="NCBI Taxonomy" id="2547410"/>
    <lineage>
        <taxon>Bacteria</taxon>
        <taxon>Bacillati</taxon>
        <taxon>Bacillota</taxon>
        <taxon>Clostridia</taxon>
        <taxon>Lachnospirales</taxon>
        <taxon>Lachnospiraceae</taxon>
        <taxon>Enterocloster</taxon>
    </lineage>
</organism>
<keyword evidence="1" id="KW-0238">DNA-binding</keyword>
<dbReference type="PROSITE" id="PS50943">
    <property type="entry name" value="HTH_CROC1"/>
    <property type="match status" value="1"/>
</dbReference>
<dbReference type="Proteomes" id="UP001600894">
    <property type="component" value="Unassembled WGS sequence"/>
</dbReference>
<dbReference type="InterPro" id="IPR001387">
    <property type="entry name" value="Cro/C1-type_HTH"/>
</dbReference>
<name>A0ABQ0B2P5_9FIRM</name>
<dbReference type="Pfam" id="PF01381">
    <property type="entry name" value="HTH_3"/>
    <property type="match status" value="1"/>
</dbReference>
<dbReference type="PANTHER" id="PTHR46797">
    <property type="entry name" value="HTH-TYPE TRANSCRIPTIONAL REGULATOR"/>
    <property type="match status" value="1"/>
</dbReference>
<evidence type="ECO:0000259" key="2">
    <source>
        <dbReference type="PROSITE" id="PS50943"/>
    </source>
</evidence>
<protein>
    <recommendedName>
        <fullName evidence="2">HTH cro/C1-type domain-containing protein</fullName>
    </recommendedName>
</protein>
<gene>
    <name evidence="3" type="ORF">F130042H8_36140</name>
</gene>
<dbReference type="RefSeq" id="WP_176255255.1">
    <property type="nucleotide sequence ID" value="NZ_BAABXL010000001.1"/>
</dbReference>
<dbReference type="InterPro" id="IPR010982">
    <property type="entry name" value="Lambda_DNA-bd_dom_sf"/>
</dbReference>
<dbReference type="SMART" id="SM00530">
    <property type="entry name" value="HTH_XRE"/>
    <property type="match status" value="1"/>
</dbReference>
<dbReference type="CDD" id="cd00093">
    <property type="entry name" value="HTH_XRE"/>
    <property type="match status" value="1"/>
</dbReference>
<dbReference type="SUPFAM" id="SSF47413">
    <property type="entry name" value="lambda repressor-like DNA-binding domains"/>
    <property type="match status" value="1"/>
</dbReference>